<evidence type="ECO:0000313" key="4">
    <source>
        <dbReference type="EMBL" id="TXB99614.1"/>
    </source>
</evidence>
<feature type="coiled-coil region" evidence="2">
    <location>
        <begin position="117"/>
        <end position="151"/>
    </location>
</feature>
<dbReference type="Pfam" id="PF24883">
    <property type="entry name" value="NPHP3_N"/>
    <property type="match status" value="1"/>
</dbReference>
<comment type="caution">
    <text evidence="4">The sequence shown here is derived from an EMBL/GenBank/DDBJ whole genome shotgun (WGS) entry which is preliminary data.</text>
</comment>
<keyword evidence="1" id="KW-0677">Repeat</keyword>
<protein>
    <recommendedName>
        <fullName evidence="3">NACHT domain-containing protein</fullName>
    </recommendedName>
</protein>
<dbReference type="InterPro" id="IPR007111">
    <property type="entry name" value="NACHT_NTPase"/>
</dbReference>
<name>A0A5C6SLP7_FUSOC</name>
<dbReference type="InterPro" id="IPR056884">
    <property type="entry name" value="NPHP3-like_N"/>
</dbReference>
<evidence type="ECO:0000313" key="5">
    <source>
        <dbReference type="Proteomes" id="UP000321331"/>
    </source>
</evidence>
<keyword evidence="2" id="KW-0175">Coiled coil</keyword>
<evidence type="ECO:0000259" key="3">
    <source>
        <dbReference type="PROSITE" id="PS50837"/>
    </source>
</evidence>
<accession>A0A5C6SLP7</accession>
<dbReference type="Gene3D" id="3.40.50.300">
    <property type="entry name" value="P-loop containing nucleotide triphosphate hydrolases"/>
    <property type="match status" value="1"/>
</dbReference>
<dbReference type="PANTHER" id="PTHR10039:SF10">
    <property type="entry name" value="NACHT DOMAIN-CONTAINING PROTEIN"/>
    <property type="match status" value="1"/>
</dbReference>
<proteinExistence type="predicted"/>
<evidence type="ECO:0000256" key="1">
    <source>
        <dbReference type="ARBA" id="ARBA00022737"/>
    </source>
</evidence>
<reference evidence="4 5" key="1">
    <citation type="submission" date="2019-07" db="EMBL/GenBank/DDBJ databases">
        <title>The First High-Quality Draft Genome Sequence of the Causal Agent of the Current Panama Disease Epidemic.</title>
        <authorList>
            <person name="Warmington R.J."/>
            <person name="Kay W."/>
            <person name="Jeffries A."/>
            <person name="Bebber D."/>
            <person name="Moore K."/>
            <person name="Studholme D.J."/>
        </authorList>
    </citation>
    <scope>NUCLEOTIDE SEQUENCE [LARGE SCALE GENOMIC DNA]</scope>
    <source>
        <strain evidence="4 5">TR4</strain>
    </source>
</reference>
<sequence length="1191" mass="135329">MASSKSTDYRLAVFSRSQVDSSDAVKELETAIARFQAILNDDDRKKLQELKTTSHDSQSIILFTAELDRLDRNRRGKSVATRLSSFLQMIEQYTPIIDTYIQSKPDISALAELKTYVEDIRSKAEHVQRDIELVKAQYDREEQQLQTRERQVASDHRRNLFAWTSKATAEMRMLQLRGRKVDTDQRRYRLLQELSSYNFAAALNIIRTKRHLGTAQWIFETQEFKEWMVLNNSAFLHVTGKIGSGKSVLASSVVDKLFENRPPQQFTSFFFLRFDDPSSLDPHTIIRSCLQQLLSAIPMADLRPGLASDIDDCLERNKELNFALPSLRQLYYHASEAVDTWFIILDGLDEFAPNQQSTLLDFLSRVIDTLPESRSIKILFSSRETSSNAIQRAFPNCPQLMTGGQCTSDDISAFVEDILKEKVKAYELVVSDPRLLDEIRETIDSKKQGMFLWAFLTIEDMCSRKTDKEIRQALQEIPTDLPATFDRALSRIVEKQNQDIAKKAFMWTRAAIQPLTLAQIREALSIEINQRTLHQDDLISGIDRLPTWCESLVYVEETDNTVHFSHHSIREYLLTPGSGKFFNLHIEDASCNQLAGEACITYLNLDNFQTALVQNHSQNGLKLDVGEMAGQTVQDAVRGSLGTRMGRLVRNVVKSQQHTGGSINQSVVPNLFPRGIANFEFLKYASQNWFMHAVRLDSKADATTWRNLGQLIKNPPPQAKYQPWTDDSWRVKVKEILDSDAGPLSAFYKSVLLSLSQDDSRDPFTTDLYFAFIHADYHLNWGLSCRVFVLLADYYRTSGSVPTHFYILAAHKRHALCRNRCLNLARPQLDHTLFVRVTTVAIANGISHLPAPDPDSPAPSCDCAKEPRYQLQEDVCQLIQRGYYRALQPHIHALAVLSRQIEGAIRVTSLSTLINSCEIDANTLINSKTITGKTLFDILVEGALSNFDTFKASGYSKHPHGYVVSHGQDKRTREFFEYWDHIAVGSSWQTRLESSIALIGLLQAGREGSFAAVLQNFQHLDSSGGLVPLHRRTIARVFNEAIVPTTWPYSVVIRAVTSFFEHLDHLGLGDIQEDIFKRSVWRNNWSLATALLSIRPVSADARIYGDLRHIRSALRCESCQRLNFGDYWKGELIDESSTCFKLCPFHLQLIKKRTNEDLLLIQKDALQCPNGANEKDDWRKTMIGGFVSAAS</sequence>
<dbReference type="Proteomes" id="UP000321331">
    <property type="component" value="Unassembled WGS sequence"/>
</dbReference>
<dbReference type="InterPro" id="IPR054471">
    <property type="entry name" value="GPIID_WHD"/>
</dbReference>
<dbReference type="EMBL" id="VMNF01000011">
    <property type="protein sequence ID" value="TXB99614.1"/>
    <property type="molecule type" value="Genomic_DNA"/>
</dbReference>
<feature type="domain" description="NACHT" evidence="3">
    <location>
        <begin position="234"/>
        <end position="383"/>
    </location>
</feature>
<dbReference type="Pfam" id="PF22939">
    <property type="entry name" value="WHD_GPIID"/>
    <property type="match status" value="1"/>
</dbReference>
<gene>
    <name evidence="4" type="ORF">FocTR4_00013630</name>
</gene>
<dbReference type="AlphaFoldDB" id="A0A5C6SLP7"/>
<dbReference type="PROSITE" id="PS50837">
    <property type="entry name" value="NACHT"/>
    <property type="match status" value="1"/>
</dbReference>
<organism evidence="4 5">
    <name type="scientific">Fusarium oxysporum f. sp. cubense</name>
    <dbReference type="NCBI Taxonomy" id="61366"/>
    <lineage>
        <taxon>Eukaryota</taxon>
        <taxon>Fungi</taxon>
        <taxon>Dikarya</taxon>
        <taxon>Ascomycota</taxon>
        <taxon>Pezizomycotina</taxon>
        <taxon>Sordariomycetes</taxon>
        <taxon>Hypocreomycetidae</taxon>
        <taxon>Hypocreales</taxon>
        <taxon>Nectriaceae</taxon>
        <taxon>Fusarium</taxon>
        <taxon>Fusarium oxysporum species complex</taxon>
    </lineage>
</organism>
<dbReference type="InterPro" id="IPR027417">
    <property type="entry name" value="P-loop_NTPase"/>
</dbReference>
<dbReference type="PANTHER" id="PTHR10039">
    <property type="entry name" value="AMELOGENIN"/>
    <property type="match status" value="1"/>
</dbReference>
<evidence type="ECO:0000256" key="2">
    <source>
        <dbReference type="SAM" id="Coils"/>
    </source>
</evidence>
<dbReference type="SUPFAM" id="SSF52540">
    <property type="entry name" value="P-loop containing nucleoside triphosphate hydrolases"/>
    <property type="match status" value="1"/>
</dbReference>